<gene>
    <name evidence="1" type="ORF">OXU80_11925</name>
</gene>
<accession>A0ACD4NVS0</accession>
<reference evidence="1" key="1">
    <citation type="submission" date="2022-11" db="EMBL/GenBank/DDBJ databases">
        <title>beta-Carotene-producing bacterium, Jeongeuplla avenae sp. nov., alleviates the salt stress of Arabidopsis seedlings.</title>
        <authorList>
            <person name="Jiang L."/>
            <person name="Lee J."/>
        </authorList>
    </citation>
    <scope>NUCLEOTIDE SEQUENCE</scope>
    <source>
        <strain evidence="1">DY_R2A_6</strain>
    </source>
</reference>
<evidence type="ECO:0000313" key="1">
    <source>
        <dbReference type="EMBL" id="WAJ30860.1"/>
    </source>
</evidence>
<proteinExistence type="predicted"/>
<organism evidence="1 2">
    <name type="scientific">Antarcticirhabdus aurantiaca</name>
    <dbReference type="NCBI Taxonomy" id="2606717"/>
    <lineage>
        <taxon>Bacteria</taxon>
        <taxon>Pseudomonadati</taxon>
        <taxon>Pseudomonadota</taxon>
        <taxon>Alphaproteobacteria</taxon>
        <taxon>Hyphomicrobiales</taxon>
        <taxon>Aurantimonadaceae</taxon>
        <taxon>Antarcticirhabdus</taxon>
    </lineage>
</organism>
<name>A0ACD4NVS0_9HYPH</name>
<sequence>MPRKSQRKSSLVRKPLPRLRSALFSVTKSLGIVALGFGLATQVPGVASANPKYAAFVIDANNGRVLYEEDADDYRYPASLTKMMTLYMTFEALEQGRVRLDSAMPVSAYAAGRPPSKLGMKPGSTLSVEDAIKGLVTKSANDASVVLAEFLAGSEDRFASAMTQKARRIGMSKTTFRNANGLPDDGQRTTARDMATLGIALREHFPQYYKYFSTRSYSFRGRTVNGHNRVLDRVKGVDGIKTGYIRASGFNLVSSVVRGDKKLVAVVMGGRSGRSRDDHMVELLTRYLPAASSSPKAGQLVASAPATLGGPPATAASAVGVATLASIPVPGSRPMEALSPASIDQRVAMAYGTSAADAVSAMPVPNERPLMGRDALRAALVEERPAVGGLQVPTAQPLPRERRTPAAAVTGGSDLDPTTTGVVAARESSPSSAWVIQIAASPSREQALEMLAEAKAKAGLRSAEPFTESVGNGSSKLYRARFAGFQTKDEAWSACASLKKKSYSCYAVAN</sequence>
<dbReference type="EMBL" id="CP113520">
    <property type="protein sequence ID" value="WAJ30860.1"/>
    <property type="molecule type" value="Genomic_DNA"/>
</dbReference>
<keyword evidence="2" id="KW-1185">Reference proteome</keyword>
<protein>
    <submittedName>
        <fullName evidence="1">SPOR domain-containing protein</fullName>
    </submittedName>
</protein>
<evidence type="ECO:0000313" key="2">
    <source>
        <dbReference type="Proteomes" id="UP001163223"/>
    </source>
</evidence>
<dbReference type="Proteomes" id="UP001163223">
    <property type="component" value="Chromosome"/>
</dbReference>